<feature type="domain" description="HTH marR-type" evidence="1">
    <location>
        <begin position="23"/>
        <end position="160"/>
    </location>
</feature>
<reference evidence="2 3" key="1">
    <citation type="submission" date="2020-04" db="EMBL/GenBank/DDBJ databases">
        <authorList>
            <person name="Hitch T.C.A."/>
            <person name="Wylensek D."/>
            <person name="Clavel T."/>
        </authorList>
    </citation>
    <scope>NUCLEOTIDE SEQUENCE [LARGE SCALE GENOMIC DNA]</scope>
    <source>
        <strain evidence="2 3">PG-130-P53-12</strain>
    </source>
</reference>
<dbReference type="AlphaFoldDB" id="A0A848BDJ0"/>
<keyword evidence="3" id="KW-1185">Reference proteome</keyword>
<dbReference type="InterPro" id="IPR000835">
    <property type="entry name" value="HTH_MarR-typ"/>
</dbReference>
<dbReference type="GO" id="GO:0003700">
    <property type="term" value="F:DNA-binding transcription factor activity"/>
    <property type="evidence" value="ECO:0007669"/>
    <property type="project" value="InterPro"/>
</dbReference>
<dbReference type="PANTHER" id="PTHR33164:SF43">
    <property type="entry name" value="HTH-TYPE TRANSCRIPTIONAL REPRESSOR YETL"/>
    <property type="match status" value="1"/>
</dbReference>
<accession>A0A848BDJ0</accession>
<dbReference type="PRINTS" id="PR00598">
    <property type="entry name" value="HTHMARR"/>
</dbReference>
<dbReference type="GO" id="GO:0006950">
    <property type="term" value="P:response to stress"/>
    <property type="evidence" value="ECO:0007669"/>
    <property type="project" value="TreeGrafter"/>
</dbReference>
<evidence type="ECO:0000313" key="2">
    <source>
        <dbReference type="EMBL" id="NMD99091.1"/>
    </source>
</evidence>
<dbReference type="PANTHER" id="PTHR33164">
    <property type="entry name" value="TRANSCRIPTIONAL REGULATOR, MARR FAMILY"/>
    <property type="match status" value="1"/>
</dbReference>
<dbReference type="Gene3D" id="1.10.10.10">
    <property type="entry name" value="Winged helix-like DNA-binding domain superfamily/Winged helix DNA-binding domain"/>
    <property type="match status" value="1"/>
</dbReference>
<evidence type="ECO:0000259" key="1">
    <source>
        <dbReference type="PROSITE" id="PS50995"/>
    </source>
</evidence>
<dbReference type="InterPro" id="IPR039422">
    <property type="entry name" value="MarR/SlyA-like"/>
</dbReference>
<dbReference type="Proteomes" id="UP000543804">
    <property type="component" value="Unassembled WGS sequence"/>
</dbReference>
<organism evidence="2 3">
    <name type="scientific">Selenomonas bovis</name>
    <dbReference type="NCBI Taxonomy" id="416586"/>
    <lineage>
        <taxon>Bacteria</taxon>
        <taxon>Bacillati</taxon>
        <taxon>Bacillota</taxon>
        <taxon>Negativicutes</taxon>
        <taxon>Selenomonadales</taxon>
        <taxon>Selenomonadaceae</taxon>
        <taxon>Selenomonas</taxon>
    </lineage>
</organism>
<protein>
    <submittedName>
        <fullName evidence="2">MarR family transcriptional regulator</fullName>
    </submittedName>
</protein>
<dbReference type="PROSITE" id="PS50995">
    <property type="entry name" value="HTH_MARR_2"/>
    <property type="match status" value="1"/>
</dbReference>
<dbReference type="SUPFAM" id="SSF46785">
    <property type="entry name" value="Winged helix' DNA-binding domain"/>
    <property type="match status" value="1"/>
</dbReference>
<gene>
    <name evidence="2" type="ORF">HF878_06335</name>
</gene>
<dbReference type="EMBL" id="JABAFA010000019">
    <property type="protein sequence ID" value="NMD99091.1"/>
    <property type="molecule type" value="Genomic_DNA"/>
</dbReference>
<dbReference type="SMART" id="SM00347">
    <property type="entry name" value="HTH_MARR"/>
    <property type="match status" value="1"/>
</dbReference>
<dbReference type="Pfam" id="PF01047">
    <property type="entry name" value="MarR"/>
    <property type="match status" value="1"/>
</dbReference>
<dbReference type="InterPro" id="IPR036388">
    <property type="entry name" value="WH-like_DNA-bd_sf"/>
</dbReference>
<sequence length="161" mass="18223">MKRENLPTWQELEAHKKTIPEIHPAAVIAMLEIKQAAEDIQASILSVLQRDYHLSEGKFCTLIVLHQHPEGITPSTLAEKVGVARATISTMLQRLERSGEVRVEARSEDGRGKLVRLTSQGRAFMQEVLPPHYLRVSKLMEKLTQAEQEELIRLLRKLAGD</sequence>
<proteinExistence type="predicted"/>
<dbReference type="RefSeq" id="WP_019543544.1">
    <property type="nucleotide sequence ID" value="NZ_JABAFA010000019.1"/>
</dbReference>
<comment type="caution">
    <text evidence="2">The sequence shown here is derived from an EMBL/GenBank/DDBJ whole genome shotgun (WGS) entry which is preliminary data.</text>
</comment>
<name>A0A848BDJ0_9FIRM</name>
<evidence type="ECO:0000313" key="3">
    <source>
        <dbReference type="Proteomes" id="UP000543804"/>
    </source>
</evidence>
<dbReference type="InterPro" id="IPR036390">
    <property type="entry name" value="WH_DNA-bd_sf"/>
</dbReference>